<accession>A0A541BNF6</accession>
<feature type="signal peptide" evidence="2">
    <location>
        <begin position="1"/>
        <end position="34"/>
    </location>
</feature>
<feature type="compositionally biased region" description="Gly residues" evidence="1">
    <location>
        <begin position="368"/>
        <end position="381"/>
    </location>
</feature>
<keyword evidence="2" id="KW-0732">Signal</keyword>
<feature type="chain" id="PRO_5022232590" evidence="2">
    <location>
        <begin position="35"/>
        <end position="391"/>
    </location>
</feature>
<evidence type="ECO:0000256" key="2">
    <source>
        <dbReference type="SAM" id="SignalP"/>
    </source>
</evidence>
<keyword evidence="5" id="KW-1185">Reference proteome</keyword>
<comment type="caution">
    <text evidence="4">The sequence shown here is derived from an EMBL/GenBank/DDBJ whole genome shotgun (WGS) entry which is preliminary data.</text>
</comment>
<evidence type="ECO:0000256" key="1">
    <source>
        <dbReference type="SAM" id="MobiDB-lite"/>
    </source>
</evidence>
<dbReference type="Pfam" id="PF16640">
    <property type="entry name" value="Big_3_5"/>
    <property type="match status" value="1"/>
</dbReference>
<dbReference type="Gene3D" id="2.60.40.10">
    <property type="entry name" value="Immunoglobulins"/>
    <property type="match status" value="1"/>
</dbReference>
<reference evidence="4 5" key="1">
    <citation type="submission" date="2019-06" db="EMBL/GenBank/DDBJ databases">
        <title>Rhodococcus spaelei sp. nov., isolated from a cave.</title>
        <authorList>
            <person name="Lee S.D."/>
        </authorList>
    </citation>
    <scope>NUCLEOTIDE SEQUENCE [LARGE SCALE GENOMIC DNA]</scope>
    <source>
        <strain evidence="4 5">C9-5</strain>
    </source>
</reference>
<evidence type="ECO:0000313" key="5">
    <source>
        <dbReference type="Proteomes" id="UP000316256"/>
    </source>
</evidence>
<dbReference type="InterPro" id="IPR013783">
    <property type="entry name" value="Ig-like_fold"/>
</dbReference>
<organism evidence="4 5">
    <name type="scientific">Rhodococcus spelaei</name>
    <dbReference type="NCBI Taxonomy" id="2546320"/>
    <lineage>
        <taxon>Bacteria</taxon>
        <taxon>Bacillati</taxon>
        <taxon>Actinomycetota</taxon>
        <taxon>Actinomycetes</taxon>
        <taxon>Mycobacteriales</taxon>
        <taxon>Nocardiaceae</taxon>
        <taxon>Rhodococcus</taxon>
    </lineage>
</organism>
<protein>
    <submittedName>
        <fullName evidence="4">Ig-like domain repeat protein</fullName>
    </submittedName>
</protein>
<feature type="domain" description="Bacterial Ig-like" evidence="3">
    <location>
        <begin position="281"/>
        <end position="366"/>
    </location>
</feature>
<dbReference type="EMBL" id="VIGH01000002">
    <property type="protein sequence ID" value="TQF73851.1"/>
    <property type="molecule type" value="Genomic_DNA"/>
</dbReference>
<sequence length="391" mass="38576">MMSLPTARRATGPVVFTALTATGLFLFGNSVAAAATTSFNNACVAGSVIGPVYKPVPASVVVTAPPTVTPGQQFTYRIQPGPESYPDRDSGATTVQLSRLKFDFEIPANATFDSAAVVSGTDAGLGGVAPNILRINSAGNVDAAGTILRLSGNNEVIANSPTSSTNTDGGITVPKTKNGANSATNFQLPAVDVTVTAGASGVIEPHVRVAGNAALTNNPENYSTSLASATFLGAKQWAPTQCVPKDGATKPVDDAPLNAGGGPLATVQIGGAEKTDTTTTLTVSPSTVEPNQDVSLHATVAPAPTGGTVQFLDNGVAIGSPIAVTGGGASLTHAFTTPGAHSVTAVYSGDDQHNGSTSTAGVVTVNGAPGGGSSGSAGSSGFGSLRDLLGS</sequence>
<dbReference type="AlphaFoldDB" id="A0A541BNF6"/>
<dbReference type="InterPro" id="IPR032109">
    <property type="entry name" value="Big_3_5"/>
</dbReference>
<evidence type="ECO:0000259" key="3">
    <source>
        <dbReference type="Pfam" id="PF16640"/>
    </source>
</evidence>
<name>A0A541BNF6_9NOCA</name>
<evidence type="ECO:0000313" key="4">
    <source>
        <dbReference type="EMBL" id="TQF73851.1"/>
    </source>
</evidence>
<dbReference type="GO" id="GO:0005975">
    <property type="term" value="P:carbohydrate metabolic process"/>
    <property type="evidence" value="ECO:0007669"/>
    <property type="project" value="UniProtKB-ARBA"/>
</dbReference>
<proteinExistence type="predicted"/>
<feature type="region of interest" description="Disordered" evidence="1">
    <location>
        <begin position="349"/>
        <end position="391"/>
    </location>
</feature>
<gene>
    <name evidence="4" type="ORF">FK531_04005</name>
</gene>
<dbReference type="OrthoDB" id="4483200at2"/>
<dbReference type="Proteomes" id="UP000316256">
    <property type="component" value="Unassembled WGS sequence"/>
</dbReference>